<keyword evidence="6" id="KW-0378">Hydrolase</keyword>
<organism evidence="10 11">
    <name type="scientific">Cyanobium gracile UHCC 0139</name>
    <dbReference type="NCBI Taxonomy" id="3110308"/>
    <lineage>
        <taxon>Bacteria</taxon>
        <taxon>Bacillati</taxon>
        <taxon>Cyanobacteriota</taxon>
        <taxon>Cyanophyceae</taxon>
        <taxon>Synechococcales</taxon>
        <taxon>Prochlorococcaceae</taxon>
        <taxon>Cyanobium</taxon>
    </lineage>
</organism>
<dbReference type="InterPro" id="IPR029149">
    <property type="entry name" value="Creatin/AminoP/Spt16_N"/>
</dbReference>
<dbReference type="RefSeq" id="WP_323305064.1">
    <property type="nucleotide sequence ID" value="NZ_JAYGHX010000003.1"/>
</dbReference>
<keyword evidence="11" id="KW-1185">Reference proteome</keyword>
<accession>A0ABU5RTF4</accession>
<evidence type="ECO:0000256" key="1">
    <source>
        <dbReference type="ARBA" id="ARBA00001424"/>
    </source>
</evidence>
<dbReference type="InterPro" id="IPR036005">
    <property type="entry name" value="Creatinase/aminopeptidase-like"/>
</dbReference>
<name>A0ABU5RTF4_9CYAN</name>
<dbReference type="InterPro" id="IPR007865">
    <property type="entry name" value="Aminopep_P_N"/>
</dbReference>
<evidence type="ECO:0000256" key="6">
    <source>
        <dbReference type="ARBA" id="ARBA00022801"/>
    </source>
</evidence>
<comment type="catalytic activity">
    <reaction evidence="1">
        <text>Release of any N-terminal amino acid, including proline, that is linked to proline, even from a dipeptide or tripeptide.</text>
        <dbReference type="EC" id="3.4.11.9"/>
    </reaction>
</comment>
<gene>
    <name evidence="10" type="ORF">VB738_07050</name>
</gene>
<protein>
    <recommendedName>
        <fullName evidence="4">Xaa-Pro aminopeptidase</fullName>
        <ecNumber evidence="4">3.4.11.9</ecNumber>
    </recommendedName>
</protein>
<dbReference type="InterPro" id="IPR000994">
    <property type="entry name" value="Pept_M24"/>
</dbReference>
<dbReference type="Gene3D" id="3.90.230.10">
    <property type="entry name" value="Creatinase/methionine aminopeptidase superfamily"/>
    <property type="match status" value="1"/>
</dbReference>
<dbReference type="PANTHER" id="PTHR43226:SF4">
    <property type="entry name" value="XAA-PRO AMINOPEPTIDASE 3"/>
    <property type="match status" value="1"/>
</dbReference>
<keyword evidence="10" id="KW-0645">Protease</keyword>
<evidence type="ECO:0000256" key="8">
    <source>
        <dbReference type="RuleBase" id="RU000590"/>
    </source>
</evidence>
<dbReference type="EMBL" id="JAYGHX010000003">
    <property type="protein sequence ID" value="MEA5391017.1"/>
    <property type="molecule type" value="Genomic_DNA"/>
</dbReference>
<dbReference type="Gene3D" id="3.40.350.10">
    <property type="entry name" value="Creatinase/prolidase N-terminal domain"/>
    <property type="match status" value="1"/>
</dbReference>
<evidence type="ECO:0000256" key="4">
    <source>
        <dbReference type="ARBA" id="ARBA00012574"/>
    </source>
</evidence>
<evidence type="ECO:0000313" key="11">
    <source>
        <dbReference type="Proteomes" id="UP001304461"/>
    </source>
</evidence>
<evidence type="ECO:0000259" key="9">
    <source>
        <dbReference type="SMART" id="SM01011"/>
    </source>
</evidence>
<reference evidence="10 11" key="1">
    <citation type="submission" date="2023-12" db="EMBL/GenBank/DDBJ databases">
        <title>Baltic Sea Cyanobacteria.</title>
        <authorList>
            <person name="Delbaje E."/>
            <person name="Fewer D.P."/>
            <person name="Shishido T.K."/>
        </authorList>
    </citation>
    <scope>NUCLEOTIDE SEQUENCE [LARGE SCALE GENOMIC DNA]</scope>
    <source>
        <strain evidence="10 11">UHCC 0139</strain>
    </source>
</reference>
<dbReference type="PROSITE" id="PS00491">
    <property type="entry name" value="PROLINE_PEPTIDASE"/>
    <property type="match status" value="1"/>
</dbReference>
<dbReference type="SMART" id="SM01011">
    <property type="entry name" value="AMP_N"/>
    <property type="match status" value="1"/>
</dbReference>
<dbReference type="EC" id="3.4.11.9" evidence="4"/>
<comment type="caution">
    <text evidence="10">The sequence shown here is derived from an EMBL/GenBank/DDBJ whole genome shotgun (WGS) entry which is preliminary data.</text>
</comment>
<keyword evidence="7" id="KW-0464">Manganese</keyword>
<dbReference type="SUPFAM" id="SSF53092">
    <property type="entry name" value="Creatinase/prolidase N-terminal domain"/>
    <property type="match status" value="1"/>
</dbReference>
<comment type="similarity">
    <text evidence="3 8">Belongs to the peptidase M24B family.</text>
</comment>
<dbReference type="CDD" id="cd01087">
    <property type="entry name" value="Prolidase"/>
    <property type="match status" value="1"/>
</dbReference>
<proteinExistence type="inferred from homology"/>
<dbReference type="Proteomes" id="UP001304461">
    <property type="component" value="Unassembled WGS sequence"/>
</dbReference>
<keyword evidence="10" id="KW-0031">Aminopeptidase</keyword>
<evidence type="ECO:0000256" key="3">
    <source>
        <dbReference type="ARBA" id="ARBA00008766"/>
    </source>
</evidence>
<evidence type="ECO:0000313" key="10">
    <source>
        <dbReference type="EMBL" id="MEA5391017.1"/>
    </source>
</evidence>
<sequence>MPLTPPIDPALLARRRQRFLQQLGGAAAVIPGATLVTHHADVEHSFRQNSDFWYLTGFDEPGAVALFLPHRPETPFVLFVEAKDPGAEVWNGFRWGCDGAVSHFGADLAHPRSELAERLAEYLEGAEGIAFRVGRHPQVEPLVLAAWGRQLDRAPRSGKAALGLVAPCPLLHELRLRKEPEELARLREAARISAEAHELARQVARPGLSERQVQAVIEQHFLEQGARGPAYGSIVAGGDNACVLHYTANSGRLRDGDLLLIDAGCSLSDYYNGDITRTFPVNGRFSGEQRALYELVLAAQEAAVAAVAPGQTAEGVHDTAVRVLVEGLVELGLLSGAVDGLIEQGSYRHLYMHRTGHWLGLDVHDVGAYRLGEHHVALEPGMVLTVEPGLYVSDRLAVPEGQPAIEERWKGIGIRIEDDVAVTDHGHEVLTAAALKAPAAMER</sequence>
<evidence type="ECO:0000256" key="2">
    <source>
        <dbReference type="ARBA" id="ARBA00001936"/>
    </source>
</evidence>
<feature type="domain" description="Aminopeptidase P N-terminal" evidence="9">
    <location>
        <begin position="7"/>
        <end position="140"/>
    </location>
</feature>
<dbReference type="Pfam" id="PF05195">
    <property type="entry name" value="AMP_N"/>
    <property type="match status" value="1"/>
</dbReference>
<comment type="cofactor">
    <cofactor evidence="2">
        <name>Mn(2+)</name>
        <dbReference type="ChEBI" id="CHEBI:29035"/>
    </cofactor>
</comment>
<dbReference type="PANTHER" id="PTHR43226">
    <property type="entry name" value="XAA-PRO AMINOPEPTIDASE 3"/>
    <property type="match status" value="1"/>
</dbReference>
<dbReference type="SUPFAM" id="SSF55920">
    <property type="entry name" value="Creatinase/aminopeptidase"/>
    <property type="match status" value="1"/>
</dbReference>
<keyword evidence="5 8" id="KW-0479">Metal-binding</keyword>
<evidence type="ECO:0000256" key="5">
    <source>
        <dbReference type="ARBA" id="ARBA00022723"/>
    </source>
</evidence>
<dbReference type="GO" id="GO:0004177">
    <property type="term" value="F:aminopeptidase activity"/>
    <property type="evidence" value="ECO:0007669"/>
    <property type="project" value="UniProtKB-KW"/>
</dbReference>
<dbReference type="Pfam" id="PF00557">
    <property type="entry name" value="Peptidase_M24"/>
    <property type="match status" value="1"/>
</dbReference>
<evidence type="ECO:0000256" key="7">
    <source>
        <dbReference type="ARBA" id="ARBA00023211"/>
    </source>
</evidence>
<dbReference type="InterPro" id="IPR001131">
    <property type="entry name" value="Peptidase_M24B_aminopep-P_CS"/>
</dbReference>
<dbReference type="InterPro" id="IPR052433">
    <property type="entry name" value="X-Pro_dipept-like"/>
</dbReference>